<keyword evidence="3" id="KW-1185">Reference proteome</keyword>
<dbReference type="EMBL" id="JAVRJZ010000001">
    <property type="protein sequence ID" value="KAK2726855.1"/>
    <property type="molecule type" value="Genomic_DNA"/>
</dbReference>
<feature type="compositionally biased region" description="Acidic residues" evidence="1">
    <location>
        <begin position="98"/>
        <end position="108"/>
    </location>
</feature>
<evidence type="ECO:0000256" key="1">
    <source>
        <dbReference type="SAM" id="MobiDB-lite"/>
    </source>
</evidence>
<dbReference type="AlphaFoldDB" id="A0AA88LLR7"/>
<feature type="region of interest" description="Disordered" evidence="1">
    <location>
        <begin position="76"/>
        <end position="108"/>
    </location>
</feature>
<dbReference type="Proteomes" id="UP001187531">
    <property type="component" value="Unassembled WGS sequence"/>
</dbReference>
<evidence type="ECO:0000313" key="2">
    <source>
        <dbReference type="EMBL" id="KAK2726855.1"/>
    </source>
</evidence>
<sequence>NEFQKKVEEIFKGLEGVKILVDDVLIYVNTPEDHCAEVSIQKTPDTRWTKGRVVDVSSSPISYLVKKENDSVIQHNKVNLSKRVENPYQSNIDKPSDNMDDTTTDNGT</sequence>
<proteinExistence type="predicted"/>
<accession>A0AA88LLR7</accession>
<feature type="non-terminal residue" evidence="2">
    <location>
        <position position="1"/>
    </location>
</feature>
<name>A0AA88LLR7_ARTSF</name>
<comment type="caution">
    <text evidence="2">The sequence shown here is derived from an EMBL/GenBank/DDBJ whole genome shotgun (WGS) entry which is preliminary data.</text>
</comment>
<reference evidence="2" key="1">
    <citation type="submission" date="2023-07" db="EMBL/GenBank/DDBJ databases">
        <title>Chromosome-level genome assembly of Artemia franciscana.</title>
        <authorList>
            <person name="Jo E."/>
        </authorList>
    </citation>
    <scope>NUCLEOTIDE SEQUENCE</scope>
    <source>
        <tissue evidence="2">Whole body</tissue>
    </source>
</reference>
<organism evidence="2 3">
    <name type="scientific">Artemia franciscana</name>
    <name type="common">Brine shrimp</name>
    <name type="synonym">Artemia sanfranciscana</name>
    <dbReference type="NCBI Taxonomy" id="6661"/>
    <lineage>
        <taxon>Eukaryota</taxon>
        <taxon>Metazoa</taxon>
        <taxon>Ecdysozoa</taxon>
        <taxon>Arthropoda</taxon>
        <taxon>Crustacea</taxon>
        <taxon>Branchiopoda</taxon>
        <taxon>Anostraca</taxon>
        <taxon>Artemiidae</taxon>
        <taxon>Artemia</taxon>
    </lineage>
</organism>
<gene>
    <name evidence="2" type="ORF">QYM36_007636</name>
</gene>
<evidence type="ECO:0000313" key="3">
    <source>
        <dbReference type="Proteomes" id="UP001187531"/>
    </source>
</evidence>
<protein>
    <submittedName>
        <fullName evidence="2">Uncharacterized protein</fullName>
    </submittedName>
</protein>
<feature type="non-terminal residue" evidence="2">
    <location>
        <position position="108"/>
    </location>
</feature>